<proteinExistence type="predicted"/>
<evidence type="ECO:0000256" key="1">
    <source>
        <dbReference type="ARBA" id="ARBA00022729"/>
    </source>
</evidence>
<dbReference type="RefSeq" id="WP_188361196.1">
    <property type="nucleotide sequence ID" value="NZ_BMFG01000002.1"/>
</dbReference>
<dbReference type="AlphaFoldDB" id="A0A916XYC4"/>
<protein>
    <submittedName>
        <fullName evidence="2">T9SS C-terminal target domain-containing protein</fullName>
    </submittedName>
</protein>
<sequence length="610" mass="67770">MRVAVCFVLFFLLPFYVNGQLYVKNNSFLYVDNQYVTVSGYLNLDTSGAVYLRNDGQLLQKGVASTNDGPGHLSVYQEGTVNNYQYNYWCSPVGNTSSVGNNPFGITFFQRPTTKTQSSPVATTTSNNGTTTNSNLTISSKWIYRFLSSEFYSQWLHTGAATTIETGQGFTMKGSSGSDATQPYAEIVPNNASGASQRYDFRGRPNSGTITIDVAANKFTLTGNPYPSAIDLNLFLTDTINTPFIDGTALFWEHDKTINSHVISNYRGGYGVYNGSTSVYTPATFYSYDLGGNQGNATSTPLNNYERRFSPIGQGFMIRGLQDGTVEMKNDHRVYRKENVADQSEFERNANATSTSNTIEDSESDFFGEIPNLAGIDYSQVSKKPAPHIKINTLLNNQAIRQYAICFLPNAIEGLDNADSKSPDGTNLPFDSYLYLNQEEYVHSTKPFAVTNVYPIGFKCNTEATFKIGVSEMNGVSGFLDVYLHDKVTDVYYDIKNSEQTIVLPAGTNNTRYEIAFLNATLDVPELLDSQLIGYSNLKDNLLVIDNPKNLELNTIDLYDLSGKKVLHFKNVGSNNRYEFDTSLLGDSIYILQITTKEFKNAYTQKIPIF</sequence>
<organism evidence="2 3">
    <name type="scientific">Flavobacterium orientale</name>
    <dbReference type="NCBI Taxonomy" id="1756020"/>
    <lineage>
        <taxon>Bacteria</taxon>
        <taxon>Pseudomonadati</taxon>
        <taxon>Bacteroidota</taxon>
        <taxon>Flavobacteriia</taxon>
        <taxon>Flavobacteriales</taxon>
        <taxon>Flavobacteriaceae</taxon>
        <taxon>Flavobacterium</taxon>
    </lineage>
</organism>
<keyword evidence="3" id="KW-1185">Reference proteome</keyword>
<accession>A0A916XYC4</accession>
<name>A0A916XYC4_9FLAO</name>
<gene>
    <name evidence="2" type="ORF">GCM10011343_07550</name>
</gene>
<reference evidence="2" key="1">
    <citation type="journal article" date="2014" name="Int. J. Syst. Evol. Microbiol.">
        <title>Complete genome sequence of Corynebacterium casei LMG S-19264T (=DSM 44701T), isolated from a smear-ripened cheese.</title>
        <authorList>
            <consortium name="US DOE Joint Genome Institute (JGI-PGF)"/>
            <person name="Walter F."/>
            <person name="Albersmeier A."/>
            <person name="Kalinowski J."/>
            <person name="Ruckert C."/>
        </authorList>
    </citation>
    <scope>NUCLEOTIDE SEQUENCE</scope>
    <source>
        <strain evidence="2">CGMCC 1.12506</strain>
    </source>
</reference>
<evidence type="ECO:0000313" key="2">
    <source>
        <dbReference type="EMBL" id="GGD19473.1"/>
    </source>
</evidence>
<dbReference type="NCBIfam" id="TIGR04183">
    <property type="entry name" value="Por_Secre_tail"/>
    <property type="match status" value="1"/>
</dbReference>
<comment type="caution">
    <text evidence="2">The sequence shown here is derived from an EMBL/GenBank/DDBJ whole genome shotgun (WGS) entry which is preliminary data.</text>
</comment>
<dbReference type="EMBL" id="BMFG01000002">
    <property type="protein sequence ID" value="GGD19473.1"/>
    <property type="molecule type" value="Genomic_DNA"/>
</dbReference>
<dbReference type="InterPro" id="IPR026444">
    <property type="entry name" value="Secre_tail"/>
</dbReference>
<keyword evidence="1" id="KW-0732">Signal</keyword>
<evidence type="ECO:0000313" key="3">
    <source>
        <dbReference type="Proteomes" id="UP000625735"/>
    </source>
</evidence>
<dbReference type="Proteomes" id="UP000625735">
    <property type="component" value="Unassembled WGS sequence"/>
</dbReference>
<reference evidence="2" key="2">
    <citation type="submission" date="2020-09" db="EMBL/GenBank/DDBJ databases">
        <authorList>
            <person name="Sun Q."/>
            <person name="Zhou Y."/>
        </authorList>
    </citation>
    <scope>NUCLEOTIDE SEQUENCE</scope>
    <source>
        <strain evidence="2">CGMCC 1.12506</strain>
    </source>
</reference>